<dbReference type="InterPro" id="IPR032675">
    <property type="entry name" value="LRR_dom_sf"/>
</dbReference>
<keyword evidence="2" id="KW-1185">Reference proteome</keyword>
<reference evidence="1" key="1">
    <citation type="submission" date="2021-12" db="EMBL/GenBank/DDBJ databases">
        <authorList>
            <person name="King R."/>
        </authorList>
    </citation>
    <scope>NUCLEOTIDE SEQUENCE</scope>
</reference>
<dbReference type="Proteomes" id="UP001152759">
    <property type="component" value="Chromosome 3"/>
</dbReference>
<dbReference type="Pfam" id="PF14580">
    <property type="entry name" value="LRR_9"/>
    <property type="match status" value="1"/>
</dbReference>
<evidence type="ECO:0008006" key="3">
    <source>
        <dbReference type="Google" id="ProtNLM"/>
    </source>
</evidence>
<dbReference type="EMBL" id="OU963864">
    <property type="protein sequence ID" value="CAH0386231.1"/>
    <property type="molecule type" value="Genomic_DNA"/>
</dbReference>
<dbReference type="PANTHER" id="PTHR46282:SF2">
    <property type="entry name" value="LEUCINE-RICH MELANOCYTE DIFFERENTIATION-ASSOCIATED PROTEIN"/>
    <property type="match status" value="1"/>
</dbReference>
<evidence type="ECO:0000313" key="2">
    <source>
        <dbReference type="Proteomes" id="UP001152759"/>
    </source>
</evidence>
<dbReference type="InterPro" id="IPR043313">
    <property type="entry name" value="LRMDA"/>
</dbReference>
<dbReference type="FunFam" id="3.80.10.10:FF:000793">
    <property type="entry name" value="Leucine rich melanocyte differentiation associated"/>
    <property type="match status" value="1"/>
</dbReference>
<dbReference type="Gene3D" id="3.80.10.10">
    <property type="entry name" value="Ribonuclease Inhibitor"/>
    <property type="match status" value="1"/>
</dbReference>
<sequence>MSYDNDINPEFFSSGVVNYNKNRLSYVGQDVHKIPSVLSKLYGSRVHELDLSYNCLTSLSQLEHFPHLTELILDNNQLGDSITFPYMNFLHTLSLNKNNITDLESFLRKVELNLPNLRYLSLLGNVACPNQLSSIEKDEVDYQRYRYYVLHHLPQLQFLDSRPVSQQERQEAAQRGQFMKVVRPLDQKYVEEVTTDGILYTPLPSGRREAEDHQGVYGKCVYRYAGAHSEGNRFIQNNDL</sequence>
<organism evidence="1 2">
    <name type="scientific">Bemisia tabaci</name>
    <name type="common">Sweetpotato whitefly</name>
    <name type="synonym">Aleurodes tabaci</name>
    <dbReference type="NCBI Taxonomy" id="7038"/>
    <lineage>
        <taxon>Eukaryota</taxon>
        <taxon>Metazoa</taxon>
        <taxon>Ecdysozoa</taxon>
        <taxon>Arthropoda</taxon>
        <taxon>Hexapoda</taxon>
        <taxon>Insecta</taxon>
        <taxon>Pterygota</taxon>
        <taxon>Neoptera</taxon>
        <taxon>Paraneoptera</taxon>
        <taxon>Hemiptera</taxon>
        <taxon>Sternorrhyncha</taxon>
        <taxon>Aleyrodoidea</taxon>
        <taxon>Aleyrodidae</taxon>
        <taxon>Aleyrodinae</taxon>
        <taxon>Bemisia</taxon>
    </lineage>
</organism>
<dbReference type="PROSITE" id="PS51450">
    <property type="entry name" value="LRR"/>
    <property type="match status" value="2"/>
</dbReference>
<proteinExistence type="predicted"/>
<dbReference type="SUPFAM" id="SSF52058">
    <property type="entry name" value="L domain-like"/>
    <property type="match status" value="1"/>
</dbReference>
<dbReference type="InterPro" id="IPR001611">
    <property type="entry name" value="Leu-rich_rpt"/>
</dbReference>
<gene>
    <name evidence="1" type="ORF">BEMITA_LOCUS5381</name>
</gene>
<dbReference type="PANTHER" id="PTHR46282">
    <property type="entry name" value="LEUCINE-RICH MELANOCYTE DIFFERENTIATION-ASSOCIATED PROTEIN"/>
    <property type="match status" value="1"/>
</dbReference>
<dbReference type="AlphaFoldDB" id="A0A9P0F1Y5"/>
<evidence type="ECO:0000313" key="1">
    <source>
        <dbReference type="EMBL" id="CAH0386231.1"/>
    </source>
</evidence>
<protein>
    <recommendedName>
        <fullName evidence="3">Leucine-rich melanocyte differentiation-associated protein</fullName>
    </recommendedName>
</protein>
<name>A0A9P0F1Y5_BEMTA</name>
<accession>A0A9P0F1Y5</accession>